<dbReference type="Proteomes" id="UP000250266">
    <property type="component" value="Unassembled WGS sequence"/>
</dbReference>
<name>A0A8E2JDQ6_9PEZI</name>
<sequence>MSDANKNTSVAEEPKTKPTPLRNSFEQKANKLQNKKQTRGPQPLPDYEEEYDNDDDVALDGGQAWPEPQMPARHPGKRRMVPVHQSRIADRPVKDHDSNVKIKIELDLEVEVEIYARVKGDVMIGL</sequence>
<reference evidence="2 3" key="1">
    <citation type="journal article" date="2016" name="Nat. Commun.">
        <title>Ectomycorrhizal ecology is imprinted in the genome of the dominant symbiotic fungus Cenococcum geophilum.</title>
        <authorList>
            <consortium name="DOE Joint Genome Institute"/>
            <person name="Peter M."/>
            <person name="Kohler A."/>
            <person name="Ohm R.A."/>
            <person name="Kuo A."/>
            <person name="Krutzmann J."/>
            <person name="Morin E."/>
            <person name="Arend M."/>
            <person name="Barry K.W."/>
            <person name="Binder M."/>
            <person name="Choi C."/>
            <person name="Clum A."/>
            <person name="Copeland A."/>
            <person name="Grisel N."/>
            <person name="Haridas S."/>
            <person name="Kipfer T."/>
            <person name="LaButti K."/>
            <person name="Lindquist E."/>
            <person name="Lipzen A."/>
            <person name="Maire R."/>
            <person name="Meier B."/>
            <person name="Mihaltcheva S."/>
            <person name="Molinier V."/>
            <person name="Murat C."/>
            <person name="Poggeler S."/>
            <person name="Quandt C.A."/>
            <person name="Sperisen C."/>
            <person name="Tritt A."/>
            <person name="Tisserant E."/>
            <person name="Crous P.W."/>
            <person name="Henrissat B."/>
            <person name="Nehls U."/>
            <person name="Egli S."/>
            <person name="Spatafora J.W."/>
            <person name="Grigoriev I.V."/>
            <person name="Martin F.M."/>
        </authorList>
    </citation>
    <scope>NUCLEOTIDE SEQUENCE [LARGE SCALE GENOMIC DNA]</scope>
    <source>
        <strain evidence="2 3">CBS 459.81</strain>
    </source>
</reference>
<keyword evidence="3" id="KW-1185">Reference proteome</keyword>
<dbReference type="EMBL" id="KV745037">
    <property type="protein sequence ID" value="OCK78845.1"/>
    <property type="molecule type" value="Genomic_DNA"/>
</dbReference>
<dbReference type="OrthoDB" id="2279190at2759"/>
<proteinExistence type="predicted"/>
<gene>
    <name evidence="2" type="ORF">K432DRAFT_383579</name>
</gene>
<feature type="compositionally biased region" description="Polar residues" evidence="1">
    <location>
        <begin position="1"/>
        <end position="10"/>
    </location>
</feature>
<evidence type="ECO:0000313" key="3">
    <source>
        <dbReference type="Proteomes" id="UP000250266"/>
    </source>
</evidence>
<protein>
    <submittedName>
        <fullName evidence="2">Uncharacterized protein</fullName>
    </submittedName>
</protein>
<accession>A0A8E2JDQ6</accession>
<evidence type="ECO:0000313" key="2">
    <source>
        <dbReference type="EMBL" id="OCK78845.1"/>
    </source>
</evidence>
<evidence type="ECO:0000256" key="1">
    <source>
        <dbReference type="SAM" id="MobiDB-lite"/>
    </source>
</evidence>
<feature type="region of interest" description="Disordered" evidence="1">
    <location>
        <begin position="1"/>
        <end position="94"/>
    </location>
</feature>
<feature type="compositionally biased region" description="Acidic residues" evidence="1">
    <location>
        <begin position="46"/>
        <end position="58"/>
    </location>
</feature>
<feature type="non-terminal residue" evidence="2">
    <location>
        <position position="126"/>
    </location>
</feature>
<dbReference type="AlphaFoldDB" id="A0A8E2JDQ6"/>
<feature type="compositionally biased region" description="Polar residues" evidence="1">
    <location>
        <begin position="21"/>
        <end position="32"/>
    </location>
</feature>
<organism evidence="2 3">
    <name type="scientific">Lepidopterella palustris CBS 459.81</name>
    <dbReference type="NCBI Taxonomy" id="1314670"/>
    <lineage>
        <taxon>Eukaryota</taxon>
        <taxon>Fungi</taxon>
        <taxon>Dikarya</taxon>
        <taxon>Ascomycota</taxon>
        <taxon>Pezizomycotina</taxon>
        <taxon>Dothideomycetes</taxon>
        <taxon>Pleosporomycetidae</taxon>
        <taxon>Mytilinidiales</taxon>
        <taxon>Argynnaceae</taxon>
        <taxon>Lepidopterella</taxon>
    </lineage>
</organism>